<dbReference type="InterPro" id="IPR036942">
    <property type="entry name" value="Beta-barrel_TonB_sf"/>
</dbReference>
<dbReference type="InterPro" id="IPR039426">
    <property type="entry name" value="TonB-dep_rcpt-like"/>
</dbReference>
<sequence length="801" mass="89545">MKYIVCTWLFMAVQIAVSAQVLTVKDNSGNPVELATVASKSPNEFITTDENGRADISKLKGSKKIEIRSIGYKTVYTNYEELQLMGFDVTMKASTLSMDEIVISATKWELSSSETPTKIVSIPTEEIVLQNPQTAADLLNVSGKVFIQKSQQGGGSPMIRGFATNRLLYTLDGVRMNTAIFRGGNIQNVISLDPFALESTEVFFGPGSVIYGSDAIGGVMSFQTLTPQLSESNEVEVTGNAVVRTSSANNERTGHLDVNVGWNKWAFVSSFSSWDYDHLKQGSDGPDDYLKPYYVQRQDSSDVVITQDDPLLQIPTAYSQINMMQKVRFKPNAQWDIQYGFHLSETSSYGRYDRHNRVRNGTARYAEWDYGPQKWMMNNLTLTHQGLTTMYDKMNVRLAYQKFEESRIDRSLNSDTRTTQTEMVDAYSVNIDLLKNLGEQHTINYGIEYVSNEVESSGFETNISTNSSIASTSRYPAATWESLGVYINEQFKVFDELSLQAGLRYNQFMIDATFDQQFFNFPFNNAKLEEGSLTGSLGAVYRPNDNWVISSNFGTAFRAPNVDDIGKIFDSEPGAITVPNPDLKAEYAYNFDIGVAAKIGEVAKIDLTAYYTLLDNALVRRNFTLNGNDSIIYQGELSQVQAIQNAAQARVYGVQAGIELNLADHFQFTSDINYQQGEEELDDGSTSSSRHAAPLFGTSRLKFNHDKLKLEFYASYQGEISHDDLTVEEQGKDEIYAKDSEGNTYAPSWYTLNLKAMFPVSDKLTVTAGLENITDQRYRPYSSGVSAPGRNFILALRARLN</sequence>
<dbReference type="Pfam" id="PF07715">
    <property type="entry name" value="Plug"/>
    <property type="match status" value="1"/>
</dbReference>
<keyword evidence="4 10" id="KW-0812">Transmembrane</keyword>
<evidence type="ECO:0000256" key="2">
    <source>
        <dbReference type="ARBA" id="ARBA00022448"/>
    </source>
</evidence>
<evidence type="ECO:0000256" key="1">
    <source>
        <dbReference type="ARBA" id="ARBA00004571"/>
    </source>
</evidence>
<feature type="chain" id="PRO_5036800368" evidence="12">
    <location>
        <begin position="20"/>
        <end position="801"/>
    </location>
</feature>
<dbReference type="Gene3D" id="2.170.130.10">
    <property type="entry name" value="TonB-dependent receptor, plug domain"/>
    <property type="match status" value="1"/>
</dbReference>
<dbReference type="Gene3D" id="2.40.170.20">
    <property type="entry name" value="TonB-dependent receptor, beta-barrel domain"/>
    <property type="match status" value="1"/>
</dbReference>
<evidence type="ECO:0000256" key="9">
    <source>
        <dbReference type="ARBA" id="ARBA00023237"/>
    </source>
</evidence>
<protein>
    <submittedName>
        <fullName evidence="15">TonB-dependent receptor</fullName>
    </submittedName>
</protein>
<dbReference type="InterPro" id="IPR012910">
    <property type="entry name" value="Plug_dom"/>
</dbReference>
<keyword evidence="9 10" id="KW-0998">Cell outer membrane</keyword>
<dbReference type="GO" id="GO:0044718">
    <property type="term" value="P:siderophore transmembrane transport"/>
    <property type="evidence" value="ECO:0007669"/>
    <property type="project" value="TreeGrafter"/>
</dbReference>
<dbReference type="SUPFAM" id="SSF56935">
    <property type="entry name" value="Porins"/>
    <property type="match status" value="1"/>
</dbReference>
<dbReference type="EMBL" id="CP070608">
    <property type="protein sequence ID" value="QSE96617.1"/>
    <property type="molecule type" value="Genomic_DNA"/>
</dbReference>
<evidence type="ECO:0000256" key="7">
    <source>
        <dbReference type="ARBA" id="ARBA00023136"/>
    </source>
</evidence>
<accession>A0A974WGF9</accession>
<dbReference type="PANTHER" id="PTHR30069">
    <property type="entry name" value="TONB-DEPENDENT OUTER MEMBRANE RECEPTOR"/>
    <property type="match status" value="1"/>
</dbReference>
<dbReference type="Proteomes" id="UP000662783">
    <property type="component" value="Chromosome"/>
</dbReference>
<keyword evidence="8 15" id="KW-0675">Receptor</keyword>
<evidence type="ECO:0000256" key="10">
    <source>
        <dbReference type="PROSITE-ProRule" id="PRU01360"/>
    </source>
</evidence>
<reference evidence="15" key="1">
    <citation type="submission" date="2021-02" db="EMBL/GenBank/DDBJ databases">
        <title>Fulvivirga sp. S481 isolated from sea water.</title>
        <authorList>
            <person name="Bae S.S."/>
            <person name="Baek K."/>
        </authorList>
    </citation>
    <scope>NUCLEOTIDE SEQUENCE</scope>
    <source>
        <strain evidence="15">S481</strain>
    </source>
</reference>
<proteinExistence type="inferred from homology"/>
<dbReference type="GO" id="GO:0015344">
    <property type="term" value="F:siderophore uptake transmembrane transporter activity"/>
    <property type="evidence" value="ECO:0007669"/>
    <property type="project" value="TreeGrafter"/>
</dbReference>
<dbReference type="InterPro" id="IPR008969">
    <property type="entry name" value="CarboxyPept-like_regulatory"/>
</dbReference>
<evidence type="ECO:0000256" key="3">
    <source>
        <dbReference type="ARBA" id="ARBA00022452"/>
    </source>
</evidence>
<feature type="domain" description="TonB-dependent receptor-like beta-barrel" evidence="13">
    <location>
        <begin position="346"/>
        <end position="773"/>
    </location>
</feature>
<comment type="similarity">
    <text evidence="10 11">Belongs to the TonB-dependent receptor family.</text>
</comment>
<dbReference type="SUPFAM" id="SSF49464">
    <property type="entry name" value="Carboxypeptidase regulatory domain-like"/>
    <property type="match status" value="1"/>
</dbReference>
<keyword evidence="5 12" id="KW-0732">Signal</keyword>
<evidence type="ECO:0000256" key="6">
    <source>
        <dbReference type="ARBA" id="ARBA00023077"/>
    </source>
</evidence>
<feature type="signal peptide" evidence="12">
    <location>
        <begin position="1"/>
        <end position="19"/>
    </location>
</feature>
<keyword evidence="2 10" id="KW-0813">Transport</keyword>
<organism evidence="15 16">
    <name type="scientific">Fulvivirga lutea</name>
    <dbReference type="NCBI Taxonomy" id="2810512"/>
    <lineage>
        <taxon>Bacteria</taxon>
        <taxon>Pseudomonadati</taxon>
        <taxon>Bacteroidota</taxon>
        <taxon>Cytophagia</taxon>
        <taxon>Cytophagales</taxon>
        <taxon>Fulvivirgaceae</taxon>
        <taxon>Fulvivirga</taxon>
    </lineage>
</organism>
<dbReference type="GO" id="GO:0009279">
    <property type="term" value="C:cell outer membrane"/>
    <property type="evidence" value="ECO:0007669"/>
    <property type="project" value="UniProtKB-SubCell"/>
</dbReference>
<evidence type="ECO:0000313" key="16">
    <source>
        <dbReference type="Proteomes" id="UP000662783"/>
    </source>
</evidence>
<keyword evidence="3 10" id="KW-1134">Transmembrane beta strand</keyword>
<dbReference type="KEGG" id="fuv:JR347_13565"/>
<evidence type="ECO:0000256" key="11">
    <source>
        <dbReference type="RuleBase" id="RU003357"/>
    </source>
</evidence>
<keyword evidence="6 11" id="KW-0798">TonB box</keyword>
<feature type="domain" description="TonB-dependent receptor plug" evidence="14">
    <location>
        <begin position="113"/>
        <end position="219"/>
    </location>
</feature>
<dbReference type="InterPro" id="IPR000531">
    <property type="entry name" value="Beta-barrel_TonB"/>
</dbReference>
<name>A0A974WGF9_9BACT</name>
<dbReference type="AlphaFoldDB" id="A0A974WGF9"/>
<evidence type="ECO:0000256" key="8">
    <source>
        <dbReference type="ARBA" id="ARBA00023170"/>
    </source>
</evidence>
<comment type="subcellular location">
    <subcellularLocation>
        <location evidence="1 10">Cell outer membrane</location>
        <topology evidence="1 10">Multi-pass membrane protein</topology>
    </subcellularLocation>
</comment>
<evidence type="ECO:0000256" key="12">
    <source>
        <dbReference type="SAM" id="SignalP"/>
    </source>
</evidence>
<keyword evidence="16" id="KW-1185">Reference proteome</keyword>
<keyword evidence="7 10" id="KW-0472">Membrane</keyword>
<dbReference type="Gene3D" id="2.60.40.1120">
    <property type="entry name" value="Carboxypeptidase-like, regulatory domain"/>
    <property type="match status" value="1"/>
</dbReference>
<evidence type="ECO:0000256" key="4">
    <source>
        <dbReference type="ARBA" id="ARBA00022692"/>
    </source>
</evidence>
<evidence type="ECO:0000313" key="15">
    <source>
        <dbReference type="EMBL" id="QSE96617.1"/>
    </source>
</evidence>
<dbReference type="PROSITE" id="PS52016">
    <property type="entry name" value="TONB_DEPENDENT_REC_3"/>
    <property type="match status" value="1"/>
</dbReference>
<dbReference type="RefSeq" id="WP_205721131.1">
    <property type="nucleotide sequence ID" value="NZ_CP070608.1"/>
</dbReference>
<evidence type="ECO:0000256" key="5">
    <source>
        <dbReference type="ARBA" id="ARBA00022729"/>
    </source>
</evidence>
<evidence type="ECO:0000259" key="13">
    <source>
        <dbReference type="Pfam" id="PF00593"/>
    </source>
</evidence>
<dbReference type="Pfam" id="PF00593">
    <property type="entry name" value="TonB_dep_Rec_b-barrel"/>
    <property type="match status" value="1"/>
</dbReference>
<dbReference type="PANTHER" id="PTHR30069:SF29">
    <property type="entry name" value="HEMOGLOBIN AND HEMOGLOBIN-HAPTOGLOBIN-BINDING PROTEIN 1-RELATED"/>
    <property type="match status" value="1"/>
</dbReference>
<gene>
    <name evidence="15" type="ORF">JR347_13565</name>
</gene>
<dbReference type="InterPro" id="IPR037066">
    <property type="entry name" value="Plug_dom_sf"/>
</dbReference>
<evidence type="ECO:0000259" key="14">
    <source>
        <dbReference type="Pfam" id="PF07715"/>
    </source>
</evidence>